<evidence type="ECO:0000256" key="2">
    <source>
        <dbReference type="ARBA" id="ARBA00023002"/>
    </source>
</evidence>
<dbReference type="PANTHER" id="PTHR42760">
    <property type="entry name" value="SHORT-CHAIN DEHYDROGENASES/REDUCTASES FAMILY MEMBER"/>
    <property type="match status" value="1"/>
</dbReference>
<accession>A0A2Z4Q091</accession>
<dbReference type="CDD" id="cd05233">
    <property type="entry name" value="SDR_c"/>
    <property type="match status" value="1"/>
</dbReference>
<dbReference type="InterPro" id="IPR002347">
    <property type="entry name" value="SDR_fam"/>
</dbReference>
<comment type="similarity">
    <text evidence="1">Belongs to the short-chain dehydrogenases/reductases (SDR) family.</text>
</comment>
<reference evidence="3 4" key="1">
    <citation type="submission" date="2018-05" db="EMBL/GenBank/DDBJ databases">
        <authorList>
            <person name="Balish M.F."/>
            <person name="Konrad E.R."/>
            <person name="Abell J.E."/>
            <person name="Arlis S.E."/>
            <person name="Babcock A.C."/>
            <person name="Biedenharn A.M."/>
            <person name="Burgess A.C."/>
            <person name="Carrafiello L.R."/>
            <person name="Conroy C.R."/>
            <person name="Goodrich C.J."/>
            <person name="Madias S.M."/>
            <person name="Mitchem C.F."/>
            <person name="Palacios P."/>
            <person name="Donna J.M."/>
            <person name="Smith S.M."/>
            <person name="Riggs H.E."/>
            <person name="Squire M.S."/>
            <person name="Actis L.A."/>
            <person name="Balish R.S."/>
            <person name="Garlena R.A."/>
            <person name="Russell D.A."/>
            <person name="Pope W.H."/>
            <person name="Jacobs-Sera D."/>
            <person name="Hatfull G.F."/>
        </authorList>
    </citation>
    <scope>NUCLEOTIDE SEQUENCE [LARGE SCALE GENOMIC DNA]</scope>
</reference>
<dbReference type="Pfam" id="PF13561">
    <property type="entry name" value="adh_short_C2"/>
    <property type="match status" value="1"/>
</dbReference>
<proteinExistence type="inferred from homology"/>
<dbReference type="GO" id="GO:0016616">
    <property type="term" value="F:oxidoreductase activity, acting on the CH-OH group of donors, NAD or NADP as acceptor"/>
    <property type="evidence" value="ECO:0007669"/>
    <property type="project" value="TreeGrafter"/>
</dbReference>
<dbReference type="PRINTS" id="PR00081">
    <property type="entry name" value="GDHRDH"/>
</dbReference>
<organism evidence="3 4">
    <name type="scientific">Mycobacterium phage Erk16</name>
    <dbReference type="NCBI Taxonomy" id="2234027"/>
    <lineage>
        <taxon>Viruses</taxon>
        <taxon>Duplodnaviria</taxon>
        <taxon>Heunggongvirae</taxon>
        <taxon>Uroviricota</taxon>
        <taxon>Caudoviricetes</taxon>
        <taxon>Dclasvirinae</taxon>
        <taxon>Plotvirus</taxon>
        <taxon>Plotvirus plot</taxon>
    </lineage>
</organism>
<dbReference type="SUPFAM" id="SSF51735">
    <property type="entry name" value="NAD(P)-binding Rossmann-fold domains"/>
    <property type="match status" value="1"/>
</dbReference>
<evidence type="ECO:0000313" key="3">
    <source>
        <dbReference type="EMBL" id="AWY03508.1"/>
    </source>
</evidence>
<keyword evidence="2" id="KW-0560">Oxidoreductase</keyword>
<evidence type="ECO:0008006" key="5">
    <source>
        <dbReference type="Google" id="ProtNLM"/>
    </source>
</evidence>
<protein>
    <recommendedName>
        <fullName evidence="5">Oxidoreductase</fullName>
    </recommendedName>
</protein>
<dbReference type="Gene3D" id="3.40.50.720">
    <property type="entry name" value="NAD(P)-binding Rossmann-like Domain"/>
    <property type="match status" value="1"/>
</dbReference>
<sequence>MSKAWVIGGTSGIGKACAERLGEYMVTASTGLEEWDVRERGGAGRQLIRELGYPTHIVYAAGVNHLDWIGDGTYGHENVIDVNLMGFLRLLDNLVLEGGMGRLREGRDSCRGEYPFGAKPNIVAISSDAAERPLRTSIGYCASKAGLNMAVKVAARELGPHGWRINAVSPGMTAPTGMSDYIDKRVPEVRGWTPIEAAQYEAQQEVVPGRIDPREVAEVVFDVLTGPEHLNGSIITINGGR</sequence>
<gene>
    <name evidence="3" type="primary">65</name>
    <name evidence="3" type="ORF">ERK16_65</name>
</gene>
<evidence type="ECO:0000256" key="1">
    <source>
        <dbReference type="ARBA" id="ARBA00006484"/>
    </source>
</evidence>
<evidence type="ECO:0000313" key="4">
    <source>
        <dbReference type="Proteomes" id="UP000251922"/>
    </source>
</evidence>
<dbReference type="PANTHER" id="PTHR42760:SF133">
    <property type="entry name" value="3-OXOACYL-[ACYL-CARRIER-PROTEIN] REDUCTASE"/>
    <property type="match status" value="1"/>
</dbReference>
<dbReference type="EMBL" id="MH316562">
    <property type="protein sequence ID" value="AWY03508.1"/>
    <property type="molecule type" value="Genomic_DNA"/>
</dbReference>
<dbReference type="Proteomes" id="UP000251922">
    <property type="component" value="Segment"/>
</dbReference>
<dbReference type="InterPro" id="IPR036291">
    <property type="entry name" value="NAD(P)-bd_dom_sf"/>
</dbReference>
<name>A0A2Z4Q091_9CAUD</name>